<dbReference type="EMBL" id="JBHSXX010000001">
    <property type="protein sequence ID" value="MFC6869798.1"/>
    <property type="molecule type" value="Genomic_DNA"/>
</dbReference>
<keyword evidence="2" id="KW-1185">Reference proteome</keyword>
<reference evidence="2" key="1">
    <citation type="journal article" date="2019" name="Int. J. Syst. Evol. Microbiol.">
        <title>The Global Catalogue of Microorganisms (GCM) 10K type strain sequencing project: providing services to taxonomists for standard genome sequencing and annotation.</title>
        <authorList>
            <consortium name="The Broad Institute Genomics Platform"/>
            <consortium name="The Broad Institute Genome Sequencing Center for Infectious Disease"/>
            <person name="Wu L."/>
            <person name="Ma J."/>
        </authorList>
    </citation>
    <scope>NUCLEOTIDE SEQUENCE [LARGE SCALE GENOMIC DNA]</scope>
    <source>
        <strain evidence="2">KCTC 32255</strain>
    </source>
</reference>
<evidence type="ECO:0000313" key="1">
    <source>
        <dbReference type="EMBL" id="MFC6869798.1"/>
    </source>
</evidence>
<gene>
    <name evidence="1" type="primary">yaaA</name>
    <name evidence="1" type="ORF">ACFQGD_21895</name>
</gene>
<dbReference type="InterPro" id="IPR005583">
    <property type="entry name" value="YaaA"/>
</dbReference>
<protein>
    <submittedName>
        <fullName evidence="1">Peroxide stress protein YaaA</fullName>
    </submittedName>
</protein>
<dbReference type="RefSeq" id="WP_345401045.1">
    <property type="nucleotide sequence ID" value="NZ_BAABLA010000103.1"/>
</dbReference>
<dbReference type="Proteomes" id="UP001596337">
    <property type="component" value="Unassembled WGS sequence"/>
</dbReference>
<evidence type="ECO:0000313" key="2">
    <source>
        <dbReference type="Proteomes" id="UP001596337"/>
    </source>
</evidence>
<dbReference type="Pfam" id="PF03883">
    <property type="entry name" value="H2O2_YaaD"/>
    <property type="match status" value="1"/>
</dbReference>
<sequence length="245" mass="25677">MLVLLPPSETKAVGDGEALDLDALSFPELTSTRRDLVQALCALAEDVPASLAALGLSERQTAEVDRNRELLSAPTGPALLRYTGVLYDALGAASFNQAEWARAERRLATASALFGIVRASDAIPAYRLSAGSTLPGIGPLRAVWRPALAPVLAGLDELIVDLRSGAYASLARVSGAVTVRVVTIDAKGKRKTVSHHNKAYKGQLAAALARATREPSGVDDVLTTASAAGLKVERTGERSLELLTD</sequence>
<dbReference type="PANTHER" id="PTHR30283:SF4">
    <property type="entry name" value="PEROXIDE STRESS RESISTANCE PROTEIN YAAA"/>
    <property type="match status" value="1"/>
</dbReference>
<accession>A0ABW2C473</accession>
<name>A0ABW2C473_9PSEU</name>
<proteinExistence type="predicted"/>
<dbReference type="PANTHER" id="PTHR30283">
    <property type="entry name" value="PEROXIDE STRESS RESPONSE PROTEIN YAAA"/>
    <property type="match status" value="1"/>
</dbReference>
<comment type="caution">
    <text evidence="1">The sequence shown here is derived from an EMBL/GenBank/DDBJ whole genome shotgun (WGS) entry which is preliminary data.</text>
</comment>
<dbReference type="NCBIfam" id="NF002544">
    <property type="entry name" value="PRK02101.2-1"/>
    <property type="match status" value="1"/>
</dbReference>
<organism evidence="1 2">
    <name type="scientific">Haloechinothrix salitolerans</name>
    <dbReference type="NCBI Taxonomy" id="926830"/>
    <lineage>
        <taxon>Bacteria</taxon>
        <taxon>Bacillati</taxon>
        <taxon>Actinomycetota</taxon>
        <taxon>Actinomycetes</taxon>
        <taxon>Pseudonocardiales</taxon>
        <taxon>Pseudonocardiaceae</taxon>
        <taxon>Haloechinothrix</taxon>
    </lineage>
</organism>